<gene>
    <name evidence="1" type="ORF">C5167_046944</name>
</gene>
<protein>
    <submittedName>
        <fullName evidence="1">Uncharacterized protein</fullName>
    </submittedName>
</protein>
<reference evidence="1 2" key="1">
    <citation type="journal article" date="2018" name="Science">
        <title>The opium poppy genome and morphinan production.</title>
        <authorList>
            <person name="Guo L."/>
            <person name="Winzer T."/>
            <person name="Yang X."/>
            <person name="Li Y."/>
            <person name="Ning Z."/>
            <person name="He Z."/>
            <person name="Teodor R."/>
            <person name="Lu Y."/>
            <person name="Bowser T.A."/>
            <person name="Graham I.A."/>
            <person name="Ye K."/>
        </authorList>
    </citation>
    <scope>NUCLEOTIDE SEQUENCE [LARGE SCALE GENOMIC DNA]</scope>
    <source>
        <strain evidence="2">cv. HN1</strain>
        <tissue evidence="1">Leaves</tissue>
    </source>
</reference>
<organism evidence="1 2">
    <name type="scientific">Papaver somniferum</name>
    <name type="common">Opium poppy</name>
    <dbReference type="NCBI Taxonomy" id="3469"/>
    <lineage>
        <taxon>Eukaryota</taxon>
        <taxon>Viridiplantae</taxon>
        <taxon>Streptophyta</taxon>
        <taxon>Embryophyta</taxon>
        <taxon>Tracheophyta</taxon>
        <taxon>Spermatophyta</taxon>
        <taxon>Magnoliopsida</taxon>
        <taxon>Ranunculales</taxon>
        <taxon>Papaveraceae</taxon>
        <taxon>Papaveroideae</taxon>
        <taxon>Papaver</taxon>
    </lineage>
</organism>
<evidence type="ECO:0000313" key="2">
    <source>
        <dbReference type="Proteomes" id="UP000316621"/>
    </source>
</evidence>
<dbReference type="Proteomes" id="UP000316621">
    <property type="component" value="Chromosome 11"/>
</dbReference>
<accession>A0A4Y7LGS3</accession>
<keyword evidence="2" id="KW-1185">Reference proteome</keyword>
<dbReference type="AlphaFoldDB" id="A0A4Y7LGS3"/>
<name>A0A4Y7LGS3_PAPSO</name>
<evidence type="ECO:0000313" key="1">
    <source>
        <dbReference type="EMBL" id="RZC84157.1"/>
    </source>
</evidence>
<dbReference type="EMBL" id="CM010725">
    <property type="protein sequence ID" value="RZC84157.1"/>
    <property type="molecule type" value="Genomic_DNA"/>
</dbReference>
<sequence>MFETKKTFLNIMGPPKELRRHLVLERVVPSSPVNECIVFLEPSSGRRILRSMQFSTGLMSTEEDNVLPPI</sequence>
<proteinExistence type="predicted"/>
<dbReference type="Gramene" id="RZC84157">
    <property type="protein sequence ID" value="RZC84157"/>
    <property type="gene ID" value="C5167_046944"/>
</dbReference>